<sequence length="60" mass="7002">MVTAATDRMIFIDGSSDFARKERAAQRLVATILRKSEPNMDEKFTLRWWTTYTGWKTSSQ</sequence>
<dbReference type="AlphaFoldDB" id="A0A370KG82"/>
<proteinExistence type="predicted"/>
<accession>A0A370KG82</accession>
<reference evidence="1 2" key="1">
    <citation type="submission" date="2017-03" db="EMBL/GenBank/DDBJ databases">
        <title>Genome analysis of Rhizobial strains effectives or ineffectives for nitrogen fixation isolated from bean seeds.</title>
        <authorList>
            <person name="Peralta H."/>
            <person name="Aguilar-Vera A."/>
            <person name="Mora Y."/>
            <person name="Vargas-Lagunas C."/>
            <person name="Girard L."/>
            <person name="Mora J."/>
        </authorList>
    </citation>
    <scope>NUCLEOTIDE SEQUENCE [LARGE SCALE GENOMIC DNA]</scope>
    <source>
        <strain evidence="1 2">CCGM3</strain>
    </source>
</reference>
<evidence type="ECO:0000313" key="2">
    <source>
        <dbReference type="Proteomes" id="UP000254939"/>
    </source>
</evidence>
<gene>
    <name evidence="1" type="ORF">B5K06_28115</name>
</gene>
<organism evidence="1 2">
    <name type="scientific">Rhizobium grahamii</name>
    <dbReference type="NCBI Taxonomy" id="1120045"/>
    <lineage>
        <taxon>Bacteria</taxon>
        <taxon>Pseudomonadati</taxon>
        <taxon>Pseudomonadota</taxon>
        <taxon>Alphaproteobacteria</taxon>
        <taxon>Hyphomicrobiales</taxon>
        <taxon>Rhizobiaceae</taxon>
        <taxon>Rhizobium/Agrobacterium group</taxon>
        <taxon>Rhizobium</taxon>
    </lineage>
</organism>
<name>A0A370KG82_9HYPH</name>
<dbReference type="EMBL" id="NAAC01000041">
    <property type="protein sequence ID" value="RDJ03796.1"/>
    <property type="molecule type" value="Genomic_DNA"/>
</dbReference>
<dbReference type="Proteomes" id="UP000254939">
    <property type="component" value="Unassembled WGS sequence"/>
</dbReference>
<protein>
    <submittedName>
        <fullName evidence="1">Uncharacterized protein</fullName>
    </submittedName>
</protein>
<evidence type="ECO:0000313" key="1">
    <source>
        <dbReference type="EMBL" id="RDJ03796.1"/>
    </source>
</evidence>
<comment type="caution">
    <text evidence="1">The sequence shown here is derived from an EMBL/GenBank/DDBJ whole genome shotgun (WGS) entry which is preliminary data.</text>
</comment>